<keyword evidence="2" id="KW-1185">Reference proteome</keyword>
<accession>A0A2Z2NY15</accession>
<name>A0A2Z2NY15_9GAMM</name>
<sequence>MSTQYVNSFTPEELALISLLTLFSTSVYSRAMTHQAKQLTSNSDRSWPAFYRRLDSGFAFRQSSIKPMIQATIETNNTNRNGHALTGKPVC</sequence>
<organism evidence="1 2">
    <name type="scientific">Granulosicoccus antarcticus IMCC3135</name>
    <dbReference type="NCBI Taxonomy" id="1192854"/>
    <lineage>
        <taxon>Bacteria</taxon>
        <taxon>Pseudomonadati</taxon>
        <taxon>Pseudomonadota</taxon>
        <taxon>Gammaproteobacteria</taxon>
        <taxon>Chromatiales</taxon>
        <taxon>Granulosicoccaceae</taxon>
        <taxon>Granulosicoccus</taxon>
    </lineage>
</organism>
<proteinExistence type="predicted"/>
<evidence type="ECO:0000313" key="2">
    <source>
        <dbReference type="Proteomes" id="UP000250079"/>
    </source>
</evidence>
<reference evidence="1 2" key="1">
    <citation type="submission" date="2016-12" db="EMBL/GenBank/DDBJ databases">
        <authorList>
            <person name="Song W.-J."/>
            <person name="Kurnit D.M."/>
        </authorList>
    </citation>
    <scope>NUCLEOTIDE SEQUENCE [LARGE SCALE GENOMIC DNA]</scope>
    <source>
        <strain evidence="1 2">IMCC3135</strain>
    </source>
</reference>
<gene>
    <name evidence="1" type="ORF">IMCC3135_09690</name>
</gene>
<dbReference type="KEGG" id="gai:IMCC3135_09690"/>
<dbReference type="EMBL" id="CP018632">
    <property type="protein sequence ID" value="ASJ72034.1"/>
    <property type="molecule type" value="Genomic_DNA"/>
</dbReference>
<dbReference type="AlphaFoldDB" id="A0A2Z2NY15"/>
<dbReference type="Proteomes" id="UP000250079">
    <property type="component" value="Chromosome"/>
</dbReference>
<protein>
    <submittedName>
        <fullName evidence="1">Uncharacterized protein</fullName>
    </submittedName>
</protein>
<evidence type="ECO:0000313" key="1">
    <source>
        <dbReference type="EMBL" id="ASJ72034.1"/>
    </source>
</evidence>